<keyword evidence="3" id="KW-0449">Lipoprotein</keyword>
<name>A0A2Z2P1Z7_9GAMM</name>
<dbReference type="InterPro" id="IPR000782">
    <property type="entry name" value="FAS1_domain"/>
</dbReference>
<feature type="domain" description="FAS1" evidence="2">
    <location>
        <begin position="232"/>
        <end position="361"/>
    </location>
</feature>
<accession>A0A2Z2P1Z7</accession>
<dbReference type="PROSITE" id="PS51257">
    <property type="entry name" value="PROKAR_LIPOPROTEIN"/>
    <property type="match status" value="1"/>
</dbReference>
<dbReference type="Gene3D" id="2.30.180.10">
    <property type="entry name" value="FAS1 domain"/>
    <property type="match status" value="2"/>
</dbReference>
<evidence type="ECO:0000313" key="3">
    <source>
        <dbReference type="EMBL" id="ASJ76591.1"/>
    </source>
</evidence>
<sequence>MMKLRPSLSYTLARSIRISTIAVLGLLVGACSSSDSSDNNNGGGDTDPATTEPGEVPVVDVEVVELETVEFIPPATATENLYETLVASGEFTRLLALYERAGISDSLKGSEAMTLFAPTDAAFDALDVAIGNGVLDSFTAAELADRLQYHAVLANALDSTALRDIDGQALEMANGLPAAFTINADGDLMINNATLTIPGSVGSNGIAYTIDTVLTPPVRVTDPNENIPAPTTDDISTFLLRQTNYSIMLNLIEQAGMTELLQEDNGGLGWTLFIAPNASFEQGEEDVFELDMNGAMELVQRHLYPGTLTTEQMQEGDLVMSSGSVSIVRDATTGLSVGGATIVGRDRVVGNGIIQFIDKPLVSTGS</sequence>
<evidence type="ECO:0000313" key="4">
    <source>
        <dbReference type="Proteomes" id="UP000250079"/>
    </source>
</evidence>
<proteinExistence type="predicted"/>
<dbReference type="SUPFAM" id="SSF82153">
    <property type="entry name" value="FAS1 domain"/>
    <property type="match status" value="2"/>
</dbReference>
<feature type="domain" description="FAS1" evidence="2">
    <location>
        <begin position="78"/>
        <end position="214"/>
    </location>
</feature>
<keyword evidence="4" id="KW-1185">Reference proteome</keyword>
<dbReference type="EMBL" id="CP018632">
    <property type="protein sequence ID" value="ASJ76591.1"/>
    <property type="molecule type" value="Genomic_DNA"/>
</dbReference>
<dbReference type="RefSeq" id="WP_169727557.1">
    <property type="nucleotide sequence ID" value="NZ_CP018632.1"/>
</dbReference>
<gene>
    <name evidence="3" type="ORF">IMCC3135_32730</name>
</gene>
<evidence type="ECO:0000256" key="1">
    <source>
        <dbReference type="SAM" id="MobiDB-lite"/>
    </source>
</evidence>
<feature type="region of interest" description="Disordered" evidence="1">
    <location>
        <begin position="33"/>
        <end position="54"/>
    </location>
</feature>
<dbReference type="AlphaFoldDB" id="A0A2Z2P1Z7"/>
<dbReference type="InterPro" id="IPR036378">
    <property type="entry name" value="FAS1_dom_sf"/>
</dbReference>
<dbReference type="PANTHER" id="PTHR10900:SF77">
    <property type="entry name" value="FI19380P1"/>
    <property type="match status" value="1"/>
</dbReference>
<dbReference type="PROSITE" id="PS50213">
    <property type="entry name" value="FAS1"/>
    <property type="match status" value="2"/>
</dbReference>
<reference evidence="3 4" key="1">
    <citation type="submission" date="2016-12" db="EMBL/GenBank/DDBJ databases">
        <authorList>
            <person name="Song W.-J."/>
            <person name="Kurnit D.M."/>
        </authorList>
    </citation>
    <scope>NUCLEOTIDE SEQUENCE [LARGE SCALE GENOMIC DNA]</scope>
    <source>
        <strain evidence="3 4">IMCC3135</strain>
    </source>
</reference>
<dbReference type="KEGG" id="gai:IMCC3135_32730"/>
<dbReference type="InterPro" id="IPR050904">
    <property type="entry name" value="Adhesion/Biosynth-related"/>
</dbReference>
<dbReference type="PANTHER" id="PTHR10900">
    <property type="entry name" value="PERIOSTIN-RELATED"/>
    <property type="match status" value="1"/>
</dbReference>
<dbReference type="Proteomes" id="UP000250079">
    <property type="component" value="Chromosome"/>
</dbReference>
<organism evidence="3 4">
    <name type="scientific">Granulosicoccus antarcticus IMCC3135</name>
    <dbReference type="NCBI Taxonomy" id="1192854"/>
    <lineage>
        <taxon>Bacteria</taxon>
        <taxon>Pseudomonadati</taxon>
        <taxon>Pseudomonadota</taxon>
        <taxon>Gammaproteobacteria</taxon>
        <taxon>Chromatiales</taxon>
        <taxon>Granulosicoccaceae</taxon>
        <taxon>Granulosicoccus</taxon>
    </lineage>
</organism>
<protein>
    <submittedName>
        <fullName evidence="3">Cell surface lipoprotein MPT83</fullName>
    </submittedName>
</protein>
<evidence type="ECO:0000259" key="2">
    <source>
        <dbReference type="PROSITE" id="PS50213"/>
    </source>
</evidence>
<dbReference type="SMART" id="SM00554">
    <property type="entry name" value="FAS1"/>
    <property type="match status" value="2"/>
</dbReference>
<dbReference type="Pfam" id="PF02469">
    <property type="entry name" value="Fasciclin"/>
    <property type="match status" value="2"/>
</dbReference>